<organism evidence="2 3">
    <name type="scientific">Folsomia candida</name>
    <name type="common">Springtail</name>
    <dbReference type="NCBI Taxonomy" id="158441"/>
    <lineage>
        <taxon>Eukaryota</taxon>
        <taxon>Metazoa</taxon>
        <taxon>Ecdysozoa</taxon>
        <taxon>Arthropoda</taxon>
        <taxon>Hexapoda</taxon>
        <taxon>Collembola</taxon>
        <taxon>Entomobryomorpha</taxon>
        <taxon>Isotomoidea</taxon>
        <taxon>Isotomidae</taxon>
        <taxon>Proisotominae</taxon>
        <taxon>Folsomia</taxon>
    </lineage>
</organism>
<accession>A0A226D5L7</accession>
<evidence type="ECO:0000313" key="3">
    <source>
        <dbReference type="Proteomes" id="UP000198287"/>
    </source>
</evidence>
<evidence type="ECO:0000256" key="1">
    <source>
        <dbReference type="SAM" id="Phobius"/>
    </source>
</evidence>
<keyword evidence="3" id="KW-1185">Reference proteome</keyword>
<feature type="transmembrane region" description="Helical" evidence="1">
    <location>
        <begin position="92"/>
        <end position="114"/>
    </location>
</feature>
<dbReference type="AlphaFoldDB" id="A0A226D5L7"/>
<dbReference type="PANTHER" id="PTHR36694">
    <property type="entry name" value="PASIFLORA 1, ISOFORM A-RELATED"/>
    <property type="match status" value="1"/>
</dbReference>
<sequence>MAVNPCCMPLQRGVIIMAIIDIVFAIFDLVVVILAIIAVTVNRDDHPELENEEITVTIVVCIILLIIAILGLLLSIRLYFGAQRRDIRNCRLWLIVKLVLFCIDLISLIVNFSAGDAGPLGSIVAILIMVYRIYMMYVVYCFIQELKLDLNRFAGGVTFAMHNYPPQNYPHQQPTVFISSNAATLNGGNPPPYSAQYPPPYSADLRHNQQAQNGLYNPNSQYYTTNNV</sequence>
<protein>
    <submittedName>
        <fullName evidence="2">Uncharacterized protein</fullName>
    </submittedName>
</protein>
<proteinExistence type="predicted"/>
<keyword evidence="1" id="KW-0812">Transmembrane</keyword>
<gene>
    <name evidence="2" type="ORF">Fcan01_24659</name>
</gene>
<name>A0A226D5L7_FOLCA</name>
<comment type="caution">
    <text evidence="2">The sequence shown here is derived from an EMBL/GenBank/DDBJ whole genome shotgun (WGS) entry which is preliminary data.</text>
</comment>
<feature type="transmembrane region" description="Helical" evidence="1">
    <location>
        <begin position="14"/>
        <end position="42"/>
    </location>
</feature>
<dbReference type="EMBL" id="LNIX01000033">
    <property type="protein sequence ID" value="OXA40473.1"/>
    <property type="molecule type" value="Genomic_DNA"/>
</dbReference>
<dbReference type="PANTHER" id="PTHR36694:SF11">
    <property type="entry name" value="LP21121P-RELATED"/>
    <property type="match status" value="1"/>
</dbReference>
<dbReference type="OrthoDB" id="8296303at2759"/>
<keyword evidence="1" id="KW-1133">Transmembrane helix</keyword>
<feature type="transmembrane region" description="Helical" evidence="1">
    <location>
        <begin position="120"/>
        <end position="143"/>
    </location>
</feature>
<dbReference type="Proteomes" id="UP000198287">
    <property type="component" value="Unassembled WGS sequence"/>
</dbReference>
<reference evidence="2 3" key="1">
    <citation type="submission" date="2015-12" db="EMBL/GenBank/DDBJ databases">
        <title>The genome of Folsomia candida.</title>
        <authorList>
            <person name="Faddeeva A."/>
            <person name="Derks M.F."/>
            <person name="Anvar Y."/>
            <person name="Smit S."/>
            <person name="Van Straalen N."/>
            <person name="Roelofs D."/>
        </authorList>
    </citation>
    <scope>NUCLEOTIDE SEQUENCE [LARGE SCALE GENOMIC DNA]</scope>
    <source>
        <strain evidence="2 3">VU population</strain>
        <tissue evidence="2">Whole body</tissue>
    </source>
</reference>
<feature type="transmembrane region" description="Helical" evidence="1">
    <location>
        <begin position="54"/>
        <end position="80"/>
    </location>
</feature>
<keyword evidence="1" id="KW-0472">Membrane</keyword>
<dbReference type="OMA" id="RVWLIAT"/>
<evidence type="ECO:0000313" key="2">
    <source>
        <dbReference type="EMBL" id="OXA40473.1"/>
    </source>
</evidence>